<accession>A0A2H1K1L6</accession>
<reference evidence="2" key="1">
    <citation type="submission" date="2017-03" db="EMBL/GenBank/DDBJ databases">
        <authorList>
            <person name="Monnet C."/>
        </authorList>
    </citation>
    <scope>NUCLEOTIDE SEQUENCE [LARGE SCALE GENOMIC DNA]</scope>
    <source>
        <strain evidence="2">CNRZ 920</strain>
    </source>
</reference>
<evidence type="ECO:0000313" key="1">
    <source>
        <dbReference type="EMBL" id="SMX93202.1"/>
    </source>
</evidence>
<sequence length="42" mass="4325">MGSILGLQTSDQGEGAQTYGQAFSLTSKSCNGASWSLTSNHC</sequence>
<gene>
    <name evidence="1" type="ORF">BAUR920_02672</name>
</gene>
<proteinExistence type="predicted"/>
<evidence type="ECO:0000313" key="2">
    <source>
        <dbReference type="Proteomes" id="UP000234289"/>
    </source>
</evidence>
<dbReference type="Proteomes" id="UP000234289">
    <property type="component" value="Unassembled WGS sequence"/>
</dbReference>
<protein>
    <submittedName>
        <fullName evidence="1">Uncharacterized protein</fullName>
    </submittedName>
</protein>
<dbReference type="AlphaFoldDB" id="A0A2H1K1L6"/>
<dbReference type="EMBL" id="FXZG01000017">
    <property type="protein sequence ID" value="SMX93202.1"/>
    <property type="molecule type" value="Genomic_DNA"/>
</dbReference>
<name>A0A2H1K1L6_BREAU</name>
<organism evidence="1 2">
    <name type="scientific">Brevibacterium aurantiacum</name>
    <dbReference type="NCBI Taxonomy" id="273384"/>
    <lineage>
        <taxon>Bacteria</taxon>
        <taxon>Bacillati</taxon>
        <taxon>Actinomycetota</taxon>
        <taxon>Actinomycetes</taxon>
        <taxon>Micrococcales</taxon>
        <taxon>Brevibacteriaceae</taxon>
        <taxon>Brevibacterium</taxon>
    </lineage>
</organism>